<dbReference type="InterPro" id="IPR015943">
    <property type="entry name" value="WD40/YVTN_repeat-like_dom_sf"/>
</dbReference>
<evidence type="ECO:0000256" key="1">
    <source>
        <dbReference type="ARBA" id="ARBA00022737"/>
    </source>
</evidence>
<dbReference type="Proteomes" id="UP001219518">
    <property type="component" value="Unassembled WGS sequence"/>
</dbReference>
<comment type="caution">
    <text evidence="3">The sequence shown here is derived from an EMBL/GenBank/DDBJ whole genome shotgun (WGS) entry which is preliminary data.</text>
</comment>
<name>A0AAE1GXY4_9NEOP</name>
<feature type="compositionally biased region" description="Low complexity" evidence="2">
    <location>
        <begin position="1"/>
        <end position="15"/>
    </location>
</feature>
<dbReference type="InterPro" id="IPR051242">
    <property type="entry name" value="WD-EF-hand_domain"/>
</dbReference>
<evidence type="ECO:0000313" key="3">
    <source>
        <dbReference type="EMBL" id="KAK3911072.1"/>
    </source>
</evidence>
<dbReference type="PANTHER" id="PTHR44324:SF3">
    <property type="entry name" value="WD REPEAT-CONTAINING PROTEIN 49-LIKE"/>
    <property type="match status" value="1"/>
</dbReference>
<dbReference type="PANTHER" id="PTHR44324">
    <property type="entry name" value="WD40 REPEAT DOMAIN 95"/>
    <property type="match status" value="1"/>
</dbReference>
<gene>
    <name evidence="3" type="ORF">KUF71_020776</name>
</gene>
<feature type="compositionally biased region" description="Low complexity" evidence="2">
    <location>
        <begin position="492"/>
        <end position="507"/>
    </location>
</feature>
<feature type="compositionally biased region" description="Basic and acidic residues" evidence="2">
    <location>
        <begin position="629"/>
        <end position="638"/>
    </location>
</feature>
<accession>A0AAE1GXY4</accession>
<dbReference type="EMBL" id="JAHWGI010000219">
    <property type="protein sequence ID" value="KAK3911072.1"/>
    <property type="molecule type" value="Genomic_DNA"/>
</dbReference>
<reference evidence="3" key="2">
    <citation type="journal article" date="2023" name="BMC Genomics">
        <title>Pest status, molecular evolution, and epigenetic factors derived from the genome assembly of Frankliniella fusca, a thysanopteran phytovirus vector.</title>
        <authorList>
            <person name="Catto M.A."/>
            <person name="Labadie P.E."/>
            <person name="Jacobson A.L."/>
            <person name="Kennedy G.G."/>
            <person name="Srinivasan R."/>
            <person name="Hunt B.G."/>
        </authorList>
    </citation>
    <scope>NUCLEOTIDE SEQUENCE</scope>
    <source>
        <strain evidence="3">PL_HMW_Pooled</strain>
    </source>
</reference>
<dbReference type="AlphaFoldDB" id="A0AAE1GXY4"/>
<feature type="compositionally biased region" description="Gly residues" evidence="2">
    <location>
        <begin position="479"/>
        <end position="491"/>
    </location>
</feature>
<feature type="compositionally biased region" description="Low complexity" evidence="2">
    <location>
        <begin position="524"/>
        <end position="538"/>
    </location>
</feature>
<dbReference type="SUPFAM" id="SSF50978">
    <property type="entry name" value="WD40 repeat-like"/>
    <property type="match status" value="1"/>
</dbReference>
<keyword evidence="4" id="KW-1185">Reference proteome</keyword>
<feature type="region of interest" description="Disordered" evidence="2">
    <location>
        <begin position="423"/>
        <end position="442"/>
    </location>
</feature>
<dbReference type="InterPro" id="IPR001680">
    <property type="entry name" value="WD40_rpt"/>
</dbReference>
<reference evidence="3" key="1">
    <citation type="submission" date="2021-07" db="EMBL/GenBank/DDBJ databases">
        <authorList>
            <person name="Catto M.A."/>
            <person name="Jacobson A."/>
            <person name="Kennedy G."/>
            <person name="Labadie P."/>
            <person name="Hunt B.G."/>
            <person name="Srinivasan R."/>
        </authorList>
    </citation>
    <scope>NUCLEOTIDE SEQUENCE</scope>
    <source>
        <strain evidence="3">PL_HMW_Pooled</strain>
        <tissue evidence="3">Head</tissue>
    </source>
</reference>
<dbReference type="Pfam" id="PF00400">
    <property type="entry name" value="WD40"/>
    <property type="match status" value="1"/>
</dbReference>
<dbReference type="InterPro" id="IPR036322">
    <property type="entry name" value="WD40_repeat_dom_sf"/>
</dbReference>
<keyword evidence="1" id="KW-0677">Repeat</keyword>
<feature type="region of interest" description="Disordered" evidence="2">
    <location>
        <begin position="1"/>
        <end position="42"/>
    </location>
</feature>
<sequence>MSSASRSLSDVASLADHVEDQHDDDDDDVSSHGDGTHLSAARSPLGRHRIRLENGDYMDADDLARCLDELDNASPATGSRWQPVQGSPRLTRPQHCRREAVVCVVSLRTASTFCYAVISRLGRVGVYDSSLSLLDSYTLEMGFTHPHAKIGIGREGDLREPRQRTVWVNDAVFLPDAQMLVVASSDRSLAMLDASRLLHCRRCEVRSLPAAARCLAYAPADGDAPSRLFLGDEAGSVTTLAFLQPKRALLRPPDAENKSTFFFWPELRQQTEWVTVQQEHKVHGDAVCRLCYEAHNDTLVSGSRDPQRSLVIRHLGGRREPYVFSLPRGVSCFVLDRMQQLLVTGGRDALVRLWNPLVPSQPQATLHGHKHPVLDVAVLHQLVISMDLCGTLKVWHSSEHTCVQTVALPFTCVRVPGRSIEYGARSLYPGPPRSPGRGRGRGDGAVLVAALCGELVLVKFWPPPPPPPQQPPARDGDGDGTGARESGGGTSSPGSSRTSCGSRSSRTLAPPRREQSPAVPESWSPSLLSPPSSLSSSARGGGGAARRRCSRSLVSPRAAEAEGQDSTPRRRHSAHDEDAAAAGDPAEDSHDEGPGTEAEDADDESDVHSDAVLKSTSPLPESIEDWPLPDDRLFKEDEPPLSPRLLGARLTAPGGGAPPESASHRPVPDENGLYPEEVASLRALGLRPLDLEAIGVSLSATAAGAGAGGALLLLPMDAQTALRQARAQQNKSYKQMRTLAWHCAPHLALKLPDETPLEFSRPLPVSSRMRARGLDVSDPLRLMKAKLGRLGLGAASAPARSKASTGSARIYINTNNEGLR</sequence>
<feature type="region of interest" description="Disordered" evidence="2">
    <location>
        <begin position="460"/>
        <end position="668"/>
    </location>
</feature>
<dbReference type="Gene3D" id="2.130.10.10">
    <property type="entry name" value="YVTN repeat-like/Quinoprotein amine dehydrogenase"/>
    <property type="match status" value="2"/>
</dbReference>
<proteinExistence type="predicted"/>
<dbReference type="SMART" id="SM00320">
    <property type="entry name" value="WD40"/>
    <property type="match status" value="3"/>
</dbReference>
<organism evidence="3 4">
    <name type="scientific">Frankliniella fusca</name>
    <dbReference type="NCBI Taxonomy" id="407009"/>
    <lineage>
        <taxon>Eukaryota</taxon>
        <taxon>Metazoa</taxon>
        <taxon>Ecdysozoa</taxon>
        <taxon>Arthropoda</taxon>
        <taxon>Hexapoda</taxon>
        <taxon>Insecta</taxon>
        <taxon>Pterygota</taxon>
        <taxon>Neoptera</taxon>
        <taxon>Paraneoptera</taxon>
        <taxon>Thysanoptera</taxon>
        <taxon>Terebrantia</taxon>
        <taxon>Thripoidea</taxon>
        <taxon>Thripidae</taxon>
        <taxon>Frankliniella</taxon>
    </lineage>
</organism>
<evidence type="ECO:0000256" key="2">
    <source>
        <dbReference type="SAM" id="MobiDB-lite"/>
    </source>
</evidence>
<protein>
    <submittedName>
        <fullName evidence="3">WD repeat-containing protein on Y chromosome</fullName>
    </submittedName>
</protein>
<feature type="compositionally biased region" description="Pro residues" evidence="2">
    <location>
        <begin position="461"/>
        <end position="471"/>
    </location>
</feature>
<evidence type="ECO:0000313" key="4">
    <source>
        <dbReference type="Proteomes" id="UP001219518"/>
    </source>
</evidence>